<feature type="compositionally biased region" description="Basic and acidic residues" evidence="1">
    <location>
        <begin position="21"/>
        <end position="34"/>
    </location>
</feature>
<dbReference type="AlphaFoldDB" id="A0A9P4NIR3"/>
<keyword evidence="3" id="KW-1185">Reference proteome</keyword>
<gene>
    <name evidence="2" type="ORF">EJ08DRAFT_652742</name>
</gene>
<organism evidence="2 3">
    <name type="scientific">Tothia fuscella</name>
    <dbReference type="NCBI Taxonomy" id="1048955"/>
    <lineage>
        <taxon>Eukaryota</taxon>
        <taxon>Fungi</taxon>
        <taxon>Dikarya</taxon>
        <taxon>Ascomycota</taxon>
        <taxon>Pezizomycotina</taxon>
        <taxon>Dothideomycetes</taxon>
        <taxon>Pleosporomycetidae</taxon>
        <taxon>Venturiales</taxon>
        <taxon>Cylindrosympodiaceae</taxon>
        <taxon>Tothia</taxon>
    </lineage>
</organism>
<evidence type="ECO:0000313" key="3">
    <source>
        <dbReference type="Proteomes" id="UP000800235"/>
    </source>
</evidence>
<name>A0A9P4NIR3_9PEZI</name>
<feature type="region of interest" description="Disordered" evidence="1">
    <location>
        <begin position="1"/>
        <end position="43"/>
    </location>
</feature>
<dbReference type="Proteomes" id="UP000800235">
    <property type="component" value="Unassembled WGS sequence"/>
</dbReference>
<accession>A0A9P4NIR3</accession>
<comment type="caution">
    <text evidence="2">The sequence shown here is derived from an EMBL/GenBank/DDBJ whole genome shotgun (WGS) entry which is preliminary data.</text>
</comment>
<evidence type="ECO:0000313" key="2">
    <source>
        <dbReference type="EMBL" id="KAF2423479.1"/>
    </source>
</evidence>
<evidence type="ECO:0000256" key="1">
    <source>
        <dbReference type="SAM" id="MobiDB-lite"/>
    </source>
</evidence>
<reference evidence="2" key="1">
    <citation type="journal article" date="2020" name="Stud. Mycol.">
        <title>101 Dothideomycetes genomes: a test case for predicting lifestyles and emergence of pathogens.</title>
        <authorList>
            <person name="Haridas S."/>
            <person name="Albert R."/>
            <person name="Binder M."/>
            <person name="Bloem J."/>
            <person name="Labutti K."/>
            <person name="Salamov A."/>
            <person name="Andreopoulos B."/>
            <person name="Baker S."/>
            <person name="Barry K."/>
            <person name="Bills G."/>
            <person name="Bluhm B."/>
            <person name="Cannon C."/>
            <person name="Castanera R."/>
            <person name="Culley D."/>
            <person name="Daum C."/>
            <person name="Ezra D."/>
            <person name="Gonzalez J."/>
            <person name="Henrissat B."/>
            <person name="Kuo A."/>
            <person name="Liang C."/>
            <person name="Lipzen A."/>
            <person name="Lutzoni F."/>
            <person name="Magnuson J."/>
            <person name="Mondo S."/>
            <person name="Nolan M."/>
            <person name="Ohm R."/>
            <person name="Pangilinan J."/>
            <person name="Park H.-J."/>
            <person name="Ramirez L."/>
            <person name="Alfaro M."/>
            <person name="Sun H."/>
            <person name="Tritt A."/>
            <person name="Yoshinaga Y."/>
            <person name="Zwiers L.-H."/>
            <person name="Turgeon B."/>
            <person name="Goodwin S."/>
            <person name="Spatafora J."/>
            <person name="Crous P."/>
            <person name="Grigoriev I."/>
        </authorList>
    </citation>
    <scope>NUCLEOTIDE SEQUENCE</scope>
    <source>
        <strain evidence="2">CBS 130266</strain>
    </source>
</reference>
<dbReference type="EMBL" id="MU007081">
    <property type="protein sequence ID" value="KAF2423479.1"/>
    <property type="molecule type" value="Genomic_DNA"/>
</dbReference>
<proteinExistence type="predicted"/>
<protein>
    <submittedName>
        <fullName evidence="2">Uncharacterized protein</fullName>
    </submittedName>
</protein>
<sequence length="157" mass="18192">MTRNNGFTTTTTSHTPRKRSRSDEKESQPEDPSMHKSKKLRTNHDLHAMASSFFARMDDLKVNYEEWKDLKEQNEYELAYNSLADRQKLLDELAMNGPHLDAVEKAIEHAITQEKHVEMELAGTVELSKRVMKVMQFQQQIEKDLDTAAHDGGQYLE</sequence>